<dbReference type="InterPro" id="IPR021308">
    <property type="entry name" value="GfcB"/>
</dbReference>
<evidence type="ECO:0000313" key="2">
    <source>
        <dbReference type="EMBL" id="AEW71685.1"/>
    </source>
</evidence>
<dbReference type="AlphaFoldDB" id="G8LHH5"/>
<evidence type="ECO:0000256" key="1">
    <source>
        <dbReference type="SAM" id="SignalP"/>
    </source>
</evidence>
<dbReference type="KEGG" id="eec:EcWSU1_00245"/>
<dbReference type="Proteomes" id="UP000007838">
    <property type="component" value="Chromosome"/>
</dbReference>
<keyword evidence="1" id="KW-0732">Signal</keyword>
<accession>G8LHH5</accession>
<reference evidence="2 3" key="1">
    <citation type="journal article" date="2011" name="Stand. Genomic Sci.">
        <title>Complete genome of the onion pathogen Enterobacter cloacae EcWSU1.</title>
        <authorList>
            <person name="Humann J.L."/>
            <person name="Wildung M."/>
            <person name="Cheng C.H."/>
            <person name="Lee T."/>
            <person name="Stewart J.E."/>
            <person name="Drew J.C."/>
            <person name="Triplett E.W."/>
            <person name="Main D."/>
            <person name="Schroeder B.K."/>
        </authorList>
    </citation>
    <scope>NUCLEOTIDE SEQUENCE [LARGE SCALE GENOMIC DNA]</scope>
    <source>
        <strain evidence="2 3">EcWSU1</strain>
    </source>
</reference>
<evidence type="ECO:0000313" key="3">
    <source>
        <dbReference type="Proteomes" id="UP000007838"/>
    </source>
</evidence>
<dbReference type="InterPro" id="IPR023373">
    <property type="entry name" value="YmcC_sf"/>
</dbReference>
<dbReference type="HOGENOM" id="CLU_098990_1_0_6"/>
<sequence length="217" mass="24438">MRRRVVKRPGIILICLLLQACSATTKGLGHSLWESMFGTPGVHLTDDELQNMPYASQYMQLNDGPQLFVVLAFDENGQQKWVTQDQATIVTQHSRIVKTLLGGDNLLEVNNLAADPLNKPNQITDGASWTRTMGWTEHKQVRYATARSTFRWDGTDSVNVGSDETRVRVLDEEVTTDQATWHNRFWVDDDGQIRQSLQYLGAGFFPVKTTLIKAAKS</sequence>
<feature type="chain" id="PRO_5003510699" evidence="1">
    <location>
        <begin position="26"/>
        <end position="217"/>
    </location>
</feature>
<dbReference type="Gene3D" id="2.40.360.10">
    <property type="entry name" value="YmcC-like"/>
    <property type="match status" value="1"/>
</dbReference>
<protein>
    <submittedName>
        <fullName evidence="2">YjbF</fullName>
    </submittedName>
</protein>
<dbReference type="SUPFAM" id="SSF159270">
    <property type="entry name" value="YmcC-like"/>
    <property type="match status" value="1"/>
</dbReference>
<proteinExistence type="predicted"/>
<feature type="signal peptide" evidence="1">
    <location>
        <begin position="1"/>
        <end position="25"/>
    </location>
</feature>
<dbReference type="EMBL" id="CP002886">
    <property type="protein sequence ID" value="AEW71685.1"/>
    <property type="molecule type" value="Genomic_DNA"/>
</dbReference>
<dbReference type="OrthoDB" id="5591889at2"/>
<dbReference type="eggNOG" id="ENOG502ZAMG">
    <property type="taxonomic scope" value="Bacteria"/>
</dbReference>
<gene>
    <name evidence="2" type="primary">yjbF</name>
    <name evidence="2" type="ORF">EcWSU1_00245</name>
</gene>
<dbReference type="Pfam" id="PF11102">
    <property type="entry name" value="YjbF"/>
    <property type="match status" value="1"/>
</dbReference>
<organism evidence="2 3">
    <name type="scientific">Enterobacter ludwigii</name>
    <dbReference type="NCBI Taxonomy" id="299767"/>
    <lineage>
        <taxon>Bacteria</taxon>
        <taxon>Pseudomonadati</taxon>
        <taxon>Pseudomonadota</taxon>
        <taxon>Gammaproteobacteria</taxon>
        <taxon>Enterobacterales</taxon>
        <taxon>Enterobacteriaceae</taxon>
        <taxon>Enterobacter</taxon>
        <taxon>Enterobacter cloacae complex</taxon>
    </lineage>
</organism>
<dbReference type="KEGG" id="elg:BH714_18975"/>
<dbReference type="PROSITE" id="PS51257">
    <property type="entry name" value="PROKAR_LIPOPROTEIN"/>
    <property type="match status" value="1"/>
</dbReference>
<name>G8LHH5_9ENTR</name>